<comment type="caution">
    <text evidence="1">The sequence shown here is derived from an EMBL/GenBank/DDBJ whole genome shotgun (WGS) entry which is preliminary data.</text>
</comment>
<dbReference type="GO" id="GO:0016758">
    <property type="term" value="F:hexosyltransferase activity"/>
    <property type="evidence" value="ECO:0007669"/>
    <property type="project" value="TreeGrafter"/>
</dbReference>
<dbReference type="InterPro" id="IPR029044">
    <property type="entry name" value="Nucleotide-diphossugar_trans"/>
</dbReference>
<evidence type="ECO:0000313" key="2">
    <source>
        <dbReference type="Proteomes" id="UP001497623"/>
    </source>
</evidence>
<dbReference type="InterPro" id="IPR007577">
    <property type="entry name" value="GlycoTrfase_DXD_sugar-bd_CS"/>
</dbReference>
<dbReference type="EMBL" id="CAXKWB010037802">
    <property type="protein sequence ID" value="CAL4150664.1"/>
    <property type="molecule type" value="Genomic_DNA"/>
</dbReference>
<accession>A0AAV2S1F5</accession>
<name>A0AAV2S1F5_MEGNR</name>
<reference evidence="1 2" key="1">
    <citation type="submission" date="2024-05" db="EMBL/GenBank/DDBJ databases">
        <authorList>
            <person name="Wallberg A."/>
        </authorList>
    </citation>
    <scope>NUCLEOTIDE SEQUENCE [LARGE SCALE GENOMIC DNA]</scope>
</reference>
<feature type="non-terminal residue" evidence="1">
    <location>
        <position position="101"/>
    </location>
</feature>
<gene>
    <name evidence="1" type="ORF">MNOR_LOCUS30599</name>
</gene>
<keyword evidence="2" id="KW-1185">Reference proteome</keyword>
<dbReference type="SUPFAM" id="SSF53448">
    <property type="entry name" value="Nucleotide-diphospho-sugar transferases"/>
    <property type="match status" value="1"/>
</dbReference>
<dbReference type="PANTHER" id="PTHR12042">
    <property type="entry name" value="LACTOSYLCERAMIDE 4-ALPHA-GALACTOSYLTRANSFERASE ALPHA- 1,4-GALACTOSYLTRANSFERASE"/>
    <property type="match status" value="1"/>
</dbReference>
<protein>
    <recommendedName>
        <fullName evidence="3">Lactosylceramide 4-alpha-galactosyltransferase</fullName>
    </recommendedName>
</protein>
<dbReference type="GO" id="GO:0006688">
    <property type="term" value="P:glycosphingolipid biosynthetic process"/>
    <property type="evidence" value="ECO:0007669"/>
    <property type="project" value="TreeGrafter"/>
</dbReference>
<evidence type="ECO:0000313" key="1">
    <source>
        <dbReference type="EMBL" id="CAL4150664.1"/>
    </source>
</evidence>
<organism evidence="1 2">
    <name type="scientific">Meganyctiphanes norvegica</name>
    <name type="common">Northern krill</name>
    <name type="synonym">Thysanopoda norvegica</name>
    <dbReference type="NCBI Taxonomy" id="48144"/>
    <lineage>
        <taxon>Eukaryota</taxon>
        <taxon>Metazoa</taxon>
        <taxon>Ecdysozoa</taxon>
        <taxon>Arthropoda</taxon>
        <taxon>Crustacea</taxon>
        <taxon>Multicrustacea</taxon>
        <taxon>Malacostraca</taxon>
        <taxon>Eumalacostraca</taxon>
        <taxon>Eucarida</taxon>
        <taxon>Euphausiacea</taxon>
        <taxon>Euphausiidae</taxon>
        <taxon>Meganyctiphanes</taxon>
    </lineage>
</organism>
<dbReference type="GO" id="GO:0016020">
    <property type="term" value="C:membrane"/>
    <property type="evidence" value="ECO:0007669"/>
    <property type="project" value="GOC"/>
</dbReference>
<dbReference type="PANTHER" id="PTHR12042:SF21">
    <property type="entry name" value="ALPHA1,4-GALACTOSYLTRANSFERASE 1-RELATED"/>
    <property type="match status" value="1"/>
</dbReference>
<proteinExistence type="predicted"/>
<dbReference type="InterPro" id="IPR051981">
    <property type="entry name" value="Glycosyltransf_32"/>
</dbReference>
<feature type="non-terminal residue" evidence="1">
    <location>
        <position position="1"/>
    </location>
</feature>
<dbReference type="Proteomes" id="UP001497623">
    <property type="component" value="Unassembled WGS sequence"/>
</dbReference>
<dbReference type="AlphaFoldDB" id="A0AAV2S1F5"/>
<sequence length="101" mass="11270">YLNLSILFNNTPFQDIISSGRWRNGTSFPEVNLSDLTRLALVSHTGGLYTDTDAVAIRNTDKLRNFVGIQDGSTLANGLFHFDRTSPYLKAVMENIAKSFQ</sequence>
<evidence type="ECO:0008006" key="3">
    <source>
        <dbReference type="Google" id="ProtNLM"/>
    </source>
</evidence>
<dbReference type="Gene3D" id="3.90.550.20">
    <property type="match status" value="1"/>
</dbReference>
<dbReference type="Pfam" id="PF04488">
    <property type="entry name" value="Gly_transf_sug"/>
    <property type="match status" value="1"/>
</dbReference>